<evidence type="ECO:0000313" key="1">
    <source>
        <dbReference type="EMBL" id="VEL11998.1"/>
    </source>
</evidence>
<proteinExistence type="predicted"/>
<accession>A0A448WHM4</accession>
<protein>
    <recommendedName>
        <fullName evidence="3">DUF676 domain-containing protein</fullName>
    </recommendedName>
</protein>
<dbReference type="EMBL" id="CAAALY010013473">
    <property type="protein sequence ID" value="VEL11998.1"/>
    <property type="molecule type" value="Genomic_DNA"/>
</dbReference>
<gene>
    <name evidence="1" type="ORF">PXEA_LOCUS5438</name>
</gene>
<dbReference type="AlphaFoldDB" id="A0A448WHM4"/>
<name>A0A448WHM4_9PLAT</name>
<evidence type="ECO:0000313" key="2">
    <source>
        <dbReference type="Proteomes" id="UP000784294"/>
    </source>
</evidence>
<dbReference type="Proteomes" id="UP000784294">
    <property type="component" value="Unassembled WGS sequence"/>
</dbReference>
<evidence type="ECO:0008006" key="3">
    <source>
        <dbReference type="Google" id="ProtNLM"/>
    </source>
</evidence>
<dbReference type="OrthoDB" id="273452at2759"/>
<reference evidence="1" key="1">
    <citation type="submission" date="2018-11" db="EMBL/GenBank/DDBJ databases">
        <authorList>
            <consortium name="Pathogen Informatics"/>
        </authorList>
    </citation>
    <scope>NUCLEOTIDE SEQUENCE</scope>
</reference>
<keyword evidence="2" id="KW-1185">Reference proteome</keyword>
<organism evidence="1 2">
    <name type="scientific">Protopolystoma xenopodis</name>
    <dbReference type="NCBI Taxonomy" id="117903"/>
    <lineage>
        <taxon>Eukaryota</taxon>
        <taxon>Metazoa</taxon>
        <taxon>Spiralia</taxon>
        <taxon>Lophotrochozoa</taxon>
        <taxon>Platyhelminthes</taxon>
        <taxon>Monogenea</taxon>
        <taxon>Polyopisthocotylea</taxon>
        <taxon>Polystomatidea</taxon>
        <taxon>Polystomatidae</taxon>
        <taxon>Protopolystoma</taxon>
    </lineage>
</organism>
<sequence length="117" mass="13177">MLSNVIFIYLISEIGFSLYYSNQDIHNQGRRLTELFTPGTLTFVSLKEALKRELALAQYQGHLYSDYANVAAANSYFSPEPAPTSVDTHLIVCVHGLDGKLSRTFFQIDVWVARVSD</sequence>
<comment type="caution">
    <text evidence="1">The sequence shown here is derived from an EMBL/GenBank/DDBJ whole genome shotgun (WGS) entry which is preliminary data.</text>
</comment>